<evidence type="ECO:0000259" key="4">
    <source>
        <dbReference type="Pfam" id="PF00669"/>
    </source>
</evidence>
<name>A0ABT8PIA4_9BURK</name>
<dbReference type="SUPFAM" id="SSF64518">
    <property type="entry name" value="Phase 1 flagellin"/>
    <property type="match status" value="1"/>
</dbReference>
<dbReference type="Gene3D" id="1.20.1330.10">
    <property type="entry name" value="f41 fragment of flagellin, N-terminal domain"/>
    <property type="match status" value="1"/>
</dbReference>
<dbReference type="Gene3D" id="6.10.10.10">
    <property type="entry name" value="Flagellar export chaperone, C-terminal domain"/>
    <property type="match status" value="1"/>
</dbReference>
<feature type="domain" description="Flagellin C-terminal" evidence="5">
    <location>
        <begin position="205"/>
        <end position="288"/>
    </location>
</feature>
<dbReference type="InterPro" id="IPR001029">
    <property type="entry name" value="Flagellin_N"/>
</dbReference>
<dbReference type="PRINTS" id="PR00207">
    <property type="entry name" value="FLAGELLIN"/>
</dbReference>
<dbReference type="PANTHER" id="PTHR42792">
    <property type="entry name" value="FLAGELLIN"/>
    <property type="match status" value="1"/>
</dbReference>
<dbReference type="Pfam" id="PF00669">
    <property type="entry name" value="Flagellin_N"/>
    <property type="match status" value="1"/>
</dbReference>
<evidence type="ECO:0000259" key="5">
    <source>
        <dbReference type="Pfam" id="PF00700"/>
    </source>
</evidence>
<comment type="similarity">
    <text evidence="1 3">Belongs to the bacterial flagellin family.</text>
</comment>
<dbReference type="PANTHER" id="PTHR42792:SF2">
    <property type="entry name" value="FLAGELLIN"/>
    <property type="match status" value="1"/>
</dbReference>
<comment type="subcellular location">
    <subcellularLocation>
        <location evidence="3">Secreted</location>
    </subcellularLocation>
    <subcellularLocation>
        <location evidence="3">Bacterial flagellum</location>
    </subcellularLocation>
</comment>
<keyword evidence="2 3" id="KW-0975">Bacterial flagellum</keyword>
<evidence type="ECO:0000313" key="7">
    <source>
        <dbReference type="Proteomes" id="UP001171606"/>
    </source>
</evidence>
<evidence type="ECO:0000313" key="6">
    <source>
        <dbReference type="EMBL" id="MDN7934744.1"/>
    </source>
</evidence>
<accession>A0ABT8PIA4</accession>
<feature type="domain" description="Flagellin N-terminal" evidence="4">
    <location>
        <begin position="6"/>
        <end position="141"/>
    </location>
</feature>
<dbReference type="InterPro" id="IPR001492">
    <property type="entry name" value="Flagellin"/>
</dbReference>
<dbReference type="Pfam" id="PF00700">
    <property type="entry name" value="Flagellin_C"/>
    <property type="match status" value="1"/>
</dbReference>
<evidence type="ECO:0000256" key="2">
    <source>
        <dbReference type="ARBA" id="ARBA00023143"/>
    </source>
</evidence>
<evidence type="ECO:0000256" key="3">
    <source>
        <dbReference type="RuleBase" id="RU362073"/>
    </source>
</evidence>
<dbReference type="Proteomes" id="UP001171606">
    <property type="component" value="Unassembled WGS sequence"/>
</dbReference>
<organism evidence="6 7">
    <name type="scientific">Burkholderia metallica</name>
    <dbReference type="NCBI Taxonomy" id="488729"/>
    <lineage>
        <taxon>Bacteria</taxon>
        <taxon>Pseudomonadati</taxon>
        <taxon>Pseudomonadota</taxon>
        <taxon>Betaproteobacteria</taxon>
        <taxon>Burkholderiales</taxon>
        <taxon>Burkholderiaceae</taxon>
        <taxon>Burkholderia</taxon>
        <taxon>Burkholderia cepacia complex</taxon>
    </lineage>
</organism>
<dbReference type="EMBL" id="JAUJSQ010000011">
    <property type="protein sequence ID" value="MDN7934744.1"/>
    <property type="molecule type" value="Genomic_DNA"/>
</dbReference>
<keyword evidence="6" id="KW-0969">Cilium</keyword>
<comment type="function">
    <text evidence="3">Flagellin is the subunit protein which polymerizes to form the filaments of bacterial flagella.</text>
</comment>
<keyword evidence="7" id="KW-1185">Reference proteome</keyword>
<protein>
    <recommendedName>
        <fullName evidence="3">Flagellin</fullName>
    </recommendedName>
</protein>
<dbReference type="InterPro" id="IPR042187">
    <property type="entry name" value="Flagellin_C_sub2"/>
</dbReference>
<comment type="caution">
    <text evidence="6">The sequence shown here is derived from an EMBL/GenBank/DDBJ whole genome shotgun (WGS) entry which is preliminary data.</text>
</comment>
<dbReference type="InterPro" id="IPR046358">
    <property type="entry name" value="Flagellin_C"/>
</dbReference>
<evidence type="ECO:0000256" key="1">
    <source>
        <dbReference type="ARBA" id="ARBA00005709"/>
    </source>
</evidence>
<keyword evidence="6" id="KW-0966">Cell projection</keyword>
<reference evidence="6" key="1">
    <citation type="submission" date="2023-07" db="EMBL/GenBank/DDBJ databases">
        <title>A collection of bacterial strains from the Burkholderia cepacia Research Laboratory and Repository.</title>
        <authorList>
            <person name="Lipuma J."/>
            <person name="Spilker T."/>
            <person name="Caverly L."/>
        </authorList>
    </citation>
    <scope>NUCLEOTIDE SEQUENCE</scope>
    <source>
        <strain evidence="6">AU42020</strain>
    </source>
</reference>
<gene>
    <name evidence="6" type="ORF">QZM52_26045</name>
</gene>
<dbReference type="RefSeq" id="WP_301756828.1">
    <property type="nucleotide sequence ID" value="NZ_JAUJSQ010000011.1"/>
</dbReference>
<keyword evidence="6" id="KW-0282">Flagellum</keyword>
<proteinExistence type="inferred from homology"/>
<keyword evidence="3" id="KW-0964">Secreted</keyword>
<sequence>MMTMSVHTNSAAQTIRRNMQSISSDLNASMTRLGTGKAINSAKDNAAGLQMAVRLQAQNRGMAVAMQNTQNATSMLQTADGAFGEATNILYRMKDLATQAADGAATEKDREAMQAEYNELGAELANIMTNTSFGGEKLLEASGGKLTSALTFQIGADASETMKVDFSGDLKKLDDSFGAISSAYKADASAEKGAELIDGANEQIGLINAALDDLGVARSSIGATQNRLSHVANNLNNMMANTTDAHGRITDTDMAAESANMTAKQVLMQTSTAMLKQTSSMSQMVLSLVQ</sequence>